<dbReference type="InterPro" id="IPR014567">
    <property type="entry name" value="UCP031900"/>
</dbReference>
<dbReference type="InterPro" id="IPR011041">
    <property type="entry name" value="Quinoprot_gluc/sorb_DH_b-prop"/>
</dbReference>
<dbReference type="EMBL" id="JBHUEY010000001">
    <property type="protein sequence ID" value="MFD1782425.1"/>
    <property type="molecule type" value="Genomic_DNA"/>
</dbReference>
<dbReference type="RefSeq" id="WP_377280519.1">
    <property type="nucleotide sequence ID" value="NZ_JBHRSI010000001.1"/>
</dbReference>
<dbReference type="Proteomes" id="UP001597237">
    <property type="component" value="Unassembled WGS sequence"/>
</dbReference>
<protein>
    <submittedName>
        <fullName evidence="3">Esterase-like activity of phytase family protein</fullName>
    </submittedName>
</protein>
<keyword evidence="4" id="KW-1185">Reference proteome</keyword>
<sequence length="311" mass="33169">MALLMLAGCAPAEAPLPKQPVPADGTIRIDAQPVPLNPDKPDESRIGRFTYAGGVALTSEDTARLHGLSDLLVEPDGRLTAISDEGDLLEARLVLDRAGRLTGVTGARIQALAGLDGQPLPGKLEADSEGLAVLDNGDRLVSFEQRHRIWLYPAGGGPPREAPAPQADFPANGGMEALAADPAAGPDAYVAGGEDGAQLFFCRLSTGCTAGPTVERPGKEFGLVAMRRLPEGRTAYLLRAWDPLRGNRIVLKIDGPQGEVDRLELSRPLTVDNFEAVAAVPIRGGLRFYLLSDDNFQKIQRTLLVAFDWRP</sequence>
<evidence type="ECO:0000313" key="3">
    <source>
        <dbReference type="EMBL" id="MFD1782425.1"/>
    </source>
</evidence>
<reference evidence="4" key="1">
    <citation type="journal article" date="2019" name="Int. J. Syst. Evol. Microbiol.">
        <title>The Global Catalogue of Microorganisms (GCM) 10K type strain sequencing project: providing services to taxonomists for standard genome sequencing and annotation.</title>
        <authorList>
            <consortium name="The Broad Institute Genomics Platform"/>
            <consortium name="The Broad Institute Genome Sequencing Center for Infectious Disease"/>
            <person name="Wu L."/>
            <person name="Ma J."/>
        </authorList>
    </citation>
    <scope>NUCLEOTIDE SEQUENCE [LARGE SCALE GENOMIC DNA]</scope>
    <source>
        <strain evidence="4">DFY28</strain>
    </source>
</reference>
<accession>A0ABW4MZS2</accession>
<evidence type="ECO:0000259" key="2">
    <source>
        <dbReference type="Pfam" id="PF13449"/>
    </source>
</evidence>
<organism evidence="3 4">
    <name type="scientific">Phenylobacterium terrae</name>
    <dbReference type="NCBI Taxonomy" id="2665495"/>
    <lineage>
        <taxon>Bacteria</taxon>
        <taxon>Pseudomonadati</taxon>
        <taxon>Pseudomonadota</taxon>
        <taxon>Alphaproteobacteria</taxon>
        <taxon>Caulobacterales</taxon>
        <taxon>Caulobacteraceae</taxon>
        <taxon>Phenylobacterium</taxon>
    </lineage>
</organism>
<comment type="caution">
    <text evidence="3">The sequence shown here is derived from an EMBL/GenBank/DDBJ whole genome shotgun (WGS) entry which is preliminary data.</text>
</comment>
<dbReference type="SUPFAM" id="SSF50952">
    <property type="entry name" value="Soluble quinoprotein glucose dehydrogenase"/>
    <property type="match status" value="1"/>
</dbReference>
<dbReference type="PIRSF" id="PIRSF031900">
    <property type="entry name" value="UCP031900"/>
    <property type="match status" value="1"/>
</dbReference>
<feature type="region of interest" description="Disordered" evidence="1">
    <location>
        <begin position="155"/>
        <end position="178"/>
    </location>
</feature>
<evidence type="ECO:0000256" key="1">
    <source>
        <dbReference type="SAM" id="MobiDB-lite"/>
    </source>
</evidence>
<gene>
    <name evidence="3" type="ORF">ACFSC0_03380</name>
</gene>
<dbReference type="Pfam" id="PF13449">
    <property type="entry name" value="Phytase-like"/>
    <property type="match status" value="1"/>
</dbReference>
<name>A0ABW4MZS2_9CAUL</name>
<dbReference type="InterPro" id="IPR027372">
    <property type="entry name" value="Phytase-like_dom"/>
</dbReference>
<feature type="domain" description="Phytase-like" evidence="2">
    <location>
        <begin position="64"/>
        <end position="296"/>
    </location>
</feature>
<proteinExistence type="predicted"/>
<evidence type="ECO:0000313" key="4">
    <source>
        <dbReference type="Proteomes" id="UP001597237"/>
    </source>
</evidence>